<dbReference type="GO" id="GO:0043066">
    <property type="term" value="P:negative regulation of apoptotic process"/>
    <property type="evidence" value="ECO:0007669"/>
    <property type="project" value="TreeGrafter"/>
</dbReference>
<gene>
    <name evidence="3" type="ORF">NA57DRAFT_72050</name>
</gene>
<feature type="domain" description="Nascent polypeptide-associated complex subunit alpha-like UBA" evidence="2">
    <location>
        <begin position="81"/>
        <end position="121"/>
    </location>
</feature>
<dbReference type="EMBL" id="ML978122">
    <property type="protein sequence ID" value="KAF2103065.1"/>
    <property type="molecule type" value="Genomic_DNA"/>
</dbReference>
<evidence type="ECO:0000256" key="1">
    <source>
        <dbReference type="SAM" id="MobiDB-lite"/>
    </source>
</evidence>
<dbReference type="PANTHER" id="PTHR31184">
    <property type="entry name" value="HUNTINGTIN-INTERACTING PROTEIN K FAMILY MEMBER"/>
    <property type="match status" value="1"/>
</dbReference>
<dbReference type="InterPro" id="IPR044034">
    <property type="entry name" value="NAC-like_UBA"/>
</dbReference>
<protein>
    <recommendedName>
        <fullName evidence="2">Nascent polypeptide-associated complex subunit alpha-like UBA domain-containing protein</fullName>
    </recommendedName>
</protein>
<evidence type="ECO:0000259" key="2">
    <source>
        <dbReference type="Pfam" id="PF19026"/>
    </source>
</evidence>
<organism evidence="3 4">
    <name type="scientific">Rhizodiscina lignyota</name>
    <dbReference type="NCBI Taxonomy" id="1504668"/>
    <lineage>
        <taxon>Eukaryota</taxon>
        <taxon>Fungi</taxon>
        <taxon>Dikarya</taxon>
        <taxon>Ascomycota</taxon>
        <taxon>Pezizomycotina</taxon>
        <taxon>Dothideomycetes</taxon>
        <taxon>Pleosporomycetidae</taxon>
        <taxon>Aulographales</taxon>
        <taxon>Rhizodiscinaceae</taxon>
        <taxon>Rhizodiscina</taxon>
    </lineage>
</organism>
<reference evidence="3" key="1">
    <citation type="journal article" date="2020" name="Stud. Mycol.">
        <title>101 Dothideomycetes genomes: a test case for predicting lifestyles and emergence of pathogens.</title>
        <authorList>
            <person name="Haridas S."/>
            <person name="Albert R."/>
            <person name="Binder M."/>
            <person name="Bloem J."/>
            <person name="Labutti K."/>
            <person name="Salamov A."/>
            <person name="Andreopoulos B."/>
            <person name="Baker S."/>
            <person name="Barry K."/>
            <person name="Bills G."/>
            <person name="Bluhm B."/>
            <person name="Cannon C."/>
            <person name="Castanera R."/>
            <person name="Culley D."/>
            <person name="Daum C."/>
            <person name="Ezra D."/>
            <person name="Gonzalez J."/>
            <person name="Henrissat B."/>
            <person name="Kuo A."/>
            <person name="Liang C."/>
            <person name="Lipzen A."/>
            <person name="Lutzoni F."/>
            <person name="Magnuson J."/>
            <person name="Mondo S."/>
            <person name="Nolan M."/>
            <person name="Ohm R."/>
            <person name="Pangilinan J."/>
            <person name="Park H.-J."/>
            <person name="Ramirez L."/>
            <person name="Alfaro M."/>
            <person name="Sun H."/>
            <person name="Tritt A."/>
            <person name="Yoshinaga Y."/>
            <person name="Zwiers L.-H."/>
            <person name="Turgeon B."/>
            <person name="Goodwin S."/>
            <person name="Spatafora J."/>
            <person name="Crous P."/>
            <person name="Grigoriev I."/>
        </authorList>
    </citation>
    <scope>NUCLEOTIDE SEQUENCE</scope>
    <source>
        <strain evidence="3">CBS 133067</strain>
    </source>
</reference>
<dbReference type="OrthoDB" id="285219at2759"/>
<comment type="caution">
    <text evidence="3">The sequence shown here is derived from an EMBL/GenBank/DDBJ whole genome shotgun (WGS) entry which is preliminary data.</text>
</comment>
<sequence>MAEEPQPSTVQEGATEDAPAVPASAEERKTAAALSKLEATGDDNTAPKKDVDADAIAKAMQNLDVGDKAKAPEKKEEVKKVKIDATDVGLLVDELLLSKTKATDLLKAHDGDAVKAMTAFVTAAV</sequence>
<evidence type="ECO:0000313" key="4">
    <source>
        <dbReference type="Proteomes" id="UP000799772"/>
    </source>
</evidence>
<feature type="compositionally biased region" description="Polar residues" evidence="1">
    <location>
        <begin position="1"/>
        <end position="12"/>
    </location>
</feature>
<dbReference type="CDD" id="cd14361">
    <property type="entry name" value="UBA_HYPK"/>
    <property type="match status" value="1"/>
</dbReference>
<dbReference type="Pfam" id="PF19026">
    <property type="entry name" value="UBA_HYPK"/>
    <property type="match status" value="1"/>
</dbReference>
<feature type="region of interest" description="Disordered" evidence="1">
    <location>
        <begin position="1"/>
        <end position="52"/>
    </location>
</feature>
<evidence type="ECO:0000313" key="3">
    <source>
        <dbReference type="EMBL" id="KAF2103065.1"/>
    </source>
</evidence>
<dbReference type="AlphaFoldDB" id="A0A9P4IPL2"/>
<dbReference type="PANTHER" id="PTHR31184:SF2">
    <property type="entry name" value="HUNTINGTIN-INTERACTING PROTEIN K"/>
    <property type="match status" value="1"/>
</dbReference>
<dbReference type="Proteomes" id="UP000799772">
    <property type="component" value="Unassembled WGS sequence"/>
</dbReference>
<accession>A0A9P4IPL2</accession>
<dbReference type="GO" id="GO:0050821">
    <property type="term" value="P:protein stabilization"/>
    <property type="evidence" value="ECO:0007669"/>
    <property type="project" value="TreeGrafter"/>
</dbReference>
<dbReference type="InterPro" id="IPR052617">
    <property type="entry name" value="Huntingtin-int_K"/>
</dbReference>
<proteinExistence type="predicted"/>
<name>A0A9P4IPL2_9PEZI</name>
<dbReference type="InterPro" id="IPR038922">
    <property type="entry name" value="HYPK_UBA"/>
</dbReference>
<keyword evidence="4" id="KW-1185">Reference proteome</keyword>